<dbReference type="Pfam" id="PF12836">
    <property type="entry name" value="HHH_3"/>
    <property type="match status" value="1"/>
</dbReference>
<evidence type="ECO:0000313" key="3">
    <source>
        <dbReference type="EMBL" id="NYI95447.1"/>
    </source>
</evidence>
<dbReference type="InterPro" id="IPR003583">
    <property type="entry name" value="Hlx-hairpin-Hlx_DNA-bd_motif"/>
</dbReference>
<dbReference type="InterPro" id="IPR010994">
    <property type="entry name" value="RuvA_2-like"/>
</dbReference>
<sequence>MPDAGLAPERRHRSGGARSPDIPPDTADPTTEARGTPWRTPPPGREAEDRPPAAWGARIPDRYHATPGPGGGADRTDTRSRAPGPRPRTAPPRGYVEVGPDLVRGSRWAALVERFAPGLADQPALGAAGLRVLVCVCVVAVGVTGWFLLQARPTPQPDAEPQLQAGASPAGASADGGPAPAPSQAAPSAPSGTVTVHVGGDVAEPGVYRLPAGSRVADAIDKAGGTADGADTGTLNLARVLVDGEQLLVGETPAPVPPAAGASGAPPGAGGAPAPGAGAAAGPIDLNTATADHLQQLPGVGPVLAERIIAFRTRNGGFTAVEQLQDVSGIGEKRYAELRPLVRVAGAGAG</sequence>
<dbReference type="GO" id="GO:0003677">
    <property type="term" value="F:DNA binding"/>
    <property type="evidence" value="ECO:0007669"/>
    <property type="project" value="InterPro"/>
</dbReference>
<dbReference type="GO" id="GO:0015627">
    <property type="term" value="C:type II protein secretion system complex"/>
    <property type="evidence" value="ECO:0007669"/>
    <property type="project" value="TreeGrafter"/>
</dbReference>
<gene>
    <name evidence="3" type="ORF">HNR12_001724</name>
</gene>
<evidence type="ECO:0000313" key="4">
    <source>
        <dbReference type="Proteomes" id="UP000575985"/>
    </source>
</evidence>
<dbReference type="GO" id="GO:0015628">
    <property type="term" value="P:protein secretion by the type II secretion system"/>
    <property type="evidence" value="ECO:0007669"/>
    <property type="project" value="TreeGrafter"/>
</dbReference>
<feature type="region of interest" description="Disordered" evidence="1">
    <location>
        <begin position="253"/>
        <end position="277"/>
    </location>
</feature>
<dbReference type="EMBL" id="JACCFO010000001">
    <property type="protein sequence ID" value="NYI95447.1"/>
    <property type="molecule type" value="Genomic_DNA"/>
</dbReference>
<feature type="compositionally biased region" description="Low complexity" evidence="1">
    <location>
        <begin position="165"/>
        <end position="192"/>
    </location>
</feature>
<dbReference type="RefSeq" id="WP_308118651.1">
    <property type="nucleotide sequence ID" value="NZ_JACCFO010000001.1"/>
</dbReference>
<dbReference type="Gene3D" id="3.10.560.10">
    <property type="entry name" value="Outer membrane lipoprotein wza domain like"/>
    <property type="match status" value="1"/>
</dbReference>
<feature type="domain" description="Helix-hairpin-helix DNA-binding motif class 1" evidence="2">
    <location>
        <begin position="322"/>
        <end position="341"/>
    </location>
</feature>
<dbReference type="SUPFAM" id="SSF47781">
    <property type="entry name" value="RuvA domain 2-like"/>
    <property type="match status" value="1"/>
</dbReference>
<name>A0A853BLA9_9ACTN</name>
<feature type="region of interest" description="Disordered" evidence="1">
    <location>
        <begin position="155"/>
        <end position="198"/>
    </location>
</feature>
<dbReference type="Gene3D" id="1.10.150.320">
    <property type="entry name" value="Photosystem II 12 kDa extrinsic protein"/>
    <property type="match status" value="1"/>
</dbReference>
<reference evidence="3 4" key="1">
    <citation type="submission" date="2020-07" db="EMBL/GenBank/DDBJ databases">
        <title>Sequencing the genomes of 1000 actinobacteria strains.</title>
        <authorList>
            <person name="Klenk H.-P."/>
        </authorList>
    </citation>
    <scope>NUCLEOTIDE SEQUENCE [LARGE SCALE GENOMIC DNA]</scope>
    <source>
        <strain evidence="3 4">DSM 45927</strain>
    </source>
</reference>
<keyword evidence="4" id="KW-1185">Reference proteome</keyword>
<feature type="region of interest" description="Disordered" evidence="1">
    <location>
        <begin position="1"/>
        <end position="99"/>
    </location>
</feature>
<evidence type="ECO:0000256" key="1">
    <source>
        <dbReference type="SAM" id="MobiDB-lite"/>
    </source>
</evidence>
<dbReference type="PANTHER" id="PTHR21180">
    <property type="entry name" value="ENDONUCLEASE/EXONUCLEASE/PHOSPHATASE FAMILY DOMAIN-CONTAINING PROTEIN 1"/>
    <property type="match status" value="1"/>
</dbReference>
<dbReference type="InterPro" id="IPR051675">
    <property type="entry name" value="Endo/Exo/Phosphatase_dom_1"/>
</dbReference>
<protein>
    <submittedName>
        <fullName evidence="3">Competence protein ComEA</fullName>
    </submittedName>
</protein>
<comment type="caution">
    <text evidence="3">The sequence shown here is derived from an EMBL/GenBank/DDBJ whole genome shotgun (WGS) entry which is preliminary data.</text>
</comment>
<dbReference type="Proteomes" id="UP000575985">
    <property type="component" value="Unassembled WGS sequence"/>
</dbReference>
<dbReference type="PANTHER" id="PTHR21180:SF32">
    <property type="entry name" value="ENDONUCLEASE_EXONUCLEASE_PHOSPHATASE FAMILY DOMAIN-CONTAINING PROTEIN 1"/>
    <property type="match status" value="1"/>
</dbReference>
<feature type="compositionally biased region" description="Low complexity" evidence="1">
    <location>
        <begin position="24"/>
        <end position="38"/>
    </location>
</feature>
<feature type="domain" description="Helix-hairpin-helix DNA-binding motif class 1" evidence="2">
    <location>
        <begin position="292"/>
        <end position="311"/>
    </location>
</feature>
<dbReference type="SMART" id="SM00278">
    <property type="entry name" value="HhH1"/>
    <property type="match status" value="2"/>
</dbReference>
<dbReference type="GO" id="GO:0006281">
    <property type="term" value="P:DNA repair"/>
    <property type="evidence" value="ECO:0007669"/>
    <property type="project" value="InterPro"/>
</dbReference>
<accession>A0A853BLA9</accession>
<proteinExistence type="predicted"/>
<dbReference type="InterPro" id="IPR019554">
    <property type="entry name" value="Soluble_ligand-bd"/>
</dbReference>
<evidence type="ECO:0000259" key="2">
    <source>
        <dbReference type="SMART" id="SM00278"/>
    </source>
</evidence>
<dbReference type="Pfam" id="PF10531">
    <property type="entry name" value="SLBB"/>
    <property type="match status" value="1"/>
</dbReference>
<dbReference type="AlphaFoldDB" id="A0A853BLA9"/>
<organism evidence="3 4">
    <name type="scientific">Streptomonospora nanhaiensis</name>
    <dbReference type="NCBI Taxonomy" id="1323731"/>
    <lineage>
        <taxon>Bacteria</taxon>
        <taxon>Bacillati</taxon>
        <taxon>Actinomycetota</taxon>
        <taxon>Actinomycetes</taxon>
        <taxon>Streptosporangiales</taxon>
        <taxon>Nocardiopsidaceae</taxon>
        <taxon>Streptomonospora</taxon>
    </lineage>
</organism>